<evidence type="ECO:0000313" key="3">
    <source>
        <dbReference type="Proteomes" id="UP001501321"/>
    </source>
</evidence>
<dbReference type="PANTHER" id="PTHR33608:SF12">
    <property type="entry name" value="DUF58 DOMAIN-CONTAINING PROTEIN"/>
    <property type="match status" value="1"/>
</dbReference>
<comment type="caution">
    <text evidence="2">The sequence shown here is derived from an EMBL/GenBank/DDBJ whole genome shotgun (WGS) entry which is preliminary data.</text>
</comment>
<dbReference type="Proteomes" id="UP001501321">
    <property type="component" value="Unassembled WGS sequence"/>
</dbReference>
<dbReference type="InterPro" id="IPR002881">
    <property type="entry name" value="DUF58"/>
</dbReference>
<name>A0ABP8Q325_9GAMM</name>
<dbReference type="InterPro" id="IPR036465">
    <property type="entry name" value="vWFA_dom_sf"/>
</dbReference>
<protein>
    <submittedName>
        <fullName evidence="2">DUF58 domain-containing protein</fullName>
    </submittedName>
</protein>
<sequence length="295" mass="33650">MSDDGIQLSLEQLLQCHRLGGILAARFGGGLRLGQHRSRGKGRGMEFAEVRPYQQGDDVRTIDWRITARTGRTHTKLFREERDRAVYLLLDLSPEMYFGSRGQLKARLACELAAALAWQAQQHGDKVGGLLLVEQSRIRLAPGGNRKDVLMLLNQLLSAYQRGLSRTPLATPLDQGLAQLNLVVRPGSQIQVISDFYRLANEGWHWLRRLNRQHEVRCWQVRDQLELQLQGQGHLAVDNLRQQGMIHASDPQFVRHYQQVGHFRQQQLRLQLRSSCSQLFELDASLTLPSQLRGL</sequence>
<dbReference type="PANTHER" id="PTHR33608">
    <property type="entry name" value="BLL2464 PROTEIN"/>
    <property type="match status" value="1"/>
</dbReference>
<dbReference type="Pfam" id="PF01882">
    <property type="entry name" value="DUF58"/>
    <property type="match status" value="1"/>
</dbReference>
<feature type="domain" description="DUF58" evidence="1">
    <location>
        <begin position="49"/>
        <end position="257"/>
    </location>
</feature>
<evidence type="ECO:0000259" key="1">
    <source>
        <dbReference type="Pfam" id="PF01882"/>
    </source>
</evidence>
<accession>A0ABP8Q325</accession>
<evidence type="ECO:0000313" key="2">
    <source>
        <dbReference type="EMBL" id="GAA4495566.1"/>
    </source>
</evidence>
<organism evidence="2 3">
    <name type="scientific">Pseudaeromonas paramecii</name>
    <dbReference type="NCBI Taxonomy" id="2138166"/>
    <lineage>
        <taxon>Bacteria</taxon>
        <taxon>Pseudomonadati</taxon>
        <taxon>Pseudomonadota</taxon>
        <taxon>Gammaproteobacteria</taxon>
        <taxon>Aeromonadales</taxon>
        <taxon>Aeromonadaceae</taxon>
        <taxon>Pseudaeromonas</taxon>
    </lineage>
</organism>
<dbReference type="SUPFAM" id="SSF53300">
    <property type="entry name" value="vWA-like"/>
    <property type="match status" value="1"/>
</dbReference>
<dbReference type="EMBL" id="BAABFC010000006">
    <property type="protein sequence ID" value="GAA4495566.1"/>
    <property type="molecule type" value="Genomic_DNA"/>
</dbReference>
<reference evidence="3" key="1">
    <citation type="journal article" date="2019" name="Int. J. Syst. Evol. Microbiol.">
        <title>The Global Catalogue of Microorganisms (GCM) 10K type strain sequencing project: providing services to taxonomists for standard genome sequencing and annotation.</title>
        <authorList>
            <consortium name="The Broad Institute Genomics Platform"/>
            <consortium name="The Broad Institute Genome Sequencing Center for Infectious Disease"/>
            <person name="Wu L."/>
            <person name="Ma J."/>
        </authorList>
    </citation>
    <scope>NUCLEOTIDE SEQUENCE [LARGE SCALE GENOMIC DNA]</scope>
    <source>
        <strain evidence="3">JCM 32226</strain>
    </source>
</reference>
<keyword evidence="3" id="KW-1185">Reference proteome</keyword>
<gene>
    <name evidence="2" type="ORF">GCM10023095_09030</name>
</gene>
<dbReference type="RefSeq" id="WP_345010512.1">
    <property type="nucleotide sequence ID" value="NZ_BAABFC010000006.1"/>
</dbReference>
<proteinExistence type="predicted"/>